<proteinExistence type="predicted"/>
<evidence type="ECO:0000313" key="1">
    <source>
        <dbReference type="EMBL" id="KRL24655.1"/>
    </source>
</evidence>
<dbReference type="PATRIC" id="fig|1423771.3.peg.747"/>
<comment type="caution">
    <text evidence="1">The sequence shown here is derived from an EMBL/GenBank/DDBJ whole genome shotgun (WGS) entry which is preliminary data.</text>
</comment>
<organism evidence="1 2">
    <name type="scientific">Limosilactobacillus mucosae DSM 13345</name>
    <dbReference type="NCBI Taxonomy" id="1423771"/>
    <lineage>
        <taxon>Bacteria</taxon>
        <taxon>Bacillati</taxon>
        <taxon>Bacillota</taxon>
        <taxon>Bacilli</taxon>
        <taxon>Lactobacillales</taxon>
        <taxon>Lactobacillaceae</taxon>
        <taxon>Limosilactobacillus</taxon>
    </lineage>
</organism>
<gene>
    <name evidence="1" type="ORF">FC47_GL000740</name>
</gene>
<accession>A0A0R1NXJ0</accession>
<reference evidence="1 2" key="1">
    <citation type="journal article" date="2015" name="Genome Announc.">
        <title>Expanding the biotechnology potential of lactobacilli through comparative genomics of 213 strains and associated genera.</title>
        <authorList>
            <person name="Sun Z."/>
            <person name="Harris H.M."/>
            <person name="McCann A."/>
            <person name="Guo C."/>
            <person name="Argimon S."/>
            <person name="Zhang W."/>
            <person name="Yang X."/>
            <person name="Jeffery I.B."/>
            <person name="Cooney J.C."/>
            <person name="Kagawa T.F."/>
            <person name="Liu W."/>
            <person name="Song Y."/>
            <person name="Salvetti E."/>
            <person name="Wrobel A."/>
            <person name="Rasinkangas P."/>
            <person name="Parkhill J."/>
            <person name="Rea M.C."/>
            <person name="O'Sullivan O."/>
            <person name="Ritari J."/>
            <person name="Douillard F.P."/>
            <person name="Paul Ross R."/>
            <person name="Yang R."/>
            <person name="Briner A.E."/>
            <person name="Felis G.E."/>
            <person name="de Vos W.M."/>
            <person name="Barrangou R."/>
            <person name="Klaenhammer T.R."/>
            <person name="Caufield P.W."/>
            <person name="Cui Y."/>
            <person name="Zhang H."/>
            <person name="O'Toole P.W."/>
        </authorList>
    </citation>
    <scope>NUCLEOTIDE SEQUENCE [LARGE SCALE GENOMIC DNA]</scope>
    <source>
        <strain evidence="1 2">DSM 13345</strain>
    </source>
</reference>
<protein>
    <submittedName>
        <fullName evidence="1">Uncharacterized protein</fullName>
    </submittedName>
</protein>
<dbReference type="EMBL" id="AZEQ01000017">
    <property type="protein sequence ID" value="KRL24655.1"/>
    <property type="molecule type" value="Genomic_DNA"/>
</dbReference>
<sequence length="53" mass="6113">MQKEHGQVTGIIWKTPEEMAAYQELQQYAKDHSMTVSAAAKQLLMQSLRRHVN</sequence>
<dbReference type="RefSeq" id="WP_162833809.1">
    <property type="nucleotide sequence ID" value="NZ_AZEQ01000017.1"/>
</dbReference>
<dbReference type="Proteomes" id="UP000050901">
    <property type="component" value="Unassembled WGS sequence"/>
</dbReference>
<evidence type="ECO:0000313" key="2">
    <source>
        <dbReference type="Proteomes" id="UP000050901"/>
    </source>
</evidence>
<name>A0A0R1NXJ0_LIMMU</name>
<dbReference type="AlphaFoldDB" id="A0A0R1NXJ0"/>